<sequence length="102" mass="11357">MLGDSGRASSWLESNVVYGTASSSFSRIRGGSRTWGEKTEDIEPGQTEACPRKAAMTGSLFNIERVLTPGHHEWRRNDVIPGAFPLQRSSFHMARRIIPKLI</sequence>
<protein>
    <submittedName>
        <fullName evidence="1">Uncharacterized protein</fullName>
    </submittedName>
</protein>
<evidence type="ECO:0000313" key="2">
    <source>
        <dbReference type="Proteomes" id="UP000294335"/>
    </source>
</evidence>
<gene>
    <name evidence="1" type="ORF">JV551A3_V1_2400058</name>
</gene>
<dbReference type="AlphaFoldDB" id="A0AAQ1PGA8"/>
<dbReference type="EMBL" id="OPYN01000240">
    <property type="protein sequence ID" value="SPO64231.1"/>
    <property type="molecule type" value="Genomic_DNA"/>
</dbReference>
<reference evidence="1 2" key="1">
    <citation type="submission" date="2018-02" db="EMBL/GenBank/DDBJ databases">
        <authorList>
            <person name="Dubost A."/>
        </authorList>
    </citation>
    <scope>NUCLEOTIDE SEQUENCE [LARGE SCALE GENOMIC DNA]</scope>
    <source>
        <strain evidence="2">JV551A3</strain>
    </source>
</reference>
<keyword evidence="2" id="KW-1185">Reference proteome</keyword>
<dbReference type="Proteomes" id="UP000294335">
    <property type="component" value="Unassembled WGS sequence"/>
</dbReference>
<evidence type="ECO:0000313" key="1">
    <source>
        <dbReference type="EMBL" id="SPO64231.1"/>
    </source>
</evidence>
<comment type="caution">
    <text evidence="1">The sequence shown here is derived from an EMBL/GenBank/DDBJ whole genome shotgun (WGS) entry which is preliminary data.</text>
</comment>
<proteinExistence type="predicted"/>
<name>A0AAQ1PGA8_9PSED</name>
<accession>A0AAQ1PGA8</accession>
<organism evidence="1 2">
    <name type="scientific">Pseudomonas inefficax</name>
    <dbReference type="NCBI Taxonomy" id="2078786"/>
    <lineage>
        <taxon>Bacteria</taxon>
        <taxon>Pseudomonadati</taxon>
        <taxon>Pseudomonadota</taxon>
        <taxon>Gammaproteobacteria</taxon>
        <taxon>Pseudomonadales</taxon>
        <taxon>Pseudomonadaceae</taxon>
        <taxon>Pseudomonas</taxon>
    </lineage>
</organism>